<feature type="transmembrane region" description="Helical" evidence="5">
    <location>
        <begin position="259"/>
        <end position="279"/>
    </location>
</feature>
<feature type="compositionally biased region" description="Basic and acidic residues" evidence="4">
    <location>
        <begin position="558"/>
        <end position="573"/>
    </location>
</feature>
<organism evidence="7 8">
    <name type="scientific">Pseudocohnilembus persalinus</name>
    <name type="common">Ciliate</name>
    <dbReference type="NCBI Taxonomy" id="266149"/>
    <lineage>
        <taxon>Eukaryota</taxon>
        <taxon>Sar</taxon>
        <taxon>Alveolata</taxon>
        <taxon>Ciliophora</taxon>
        <taxon>Intramacronucleata</taxon>
        <taxon>Oligohymenophorea</taxon>
        <taxon>Scuticociliatia</taxon>
        <taxon>Philasterida</taxon>
        <taxon>Pseudocohnilembidae</taxon>
        <taxon>Pseudocohnilembus</taxon>
    </lineage>
</organism>
<feature type="transmembrane region" description="Helical" evidence="5">
    <location>
        <begin position="17"/>
        <end position="37"/>
    </location>
</feature>
<dbReference type="SUPFAM" id="SSF50465">
    <property type="entry name" value="EF-Tu/eEF-1alpha/eIF2-gamma C-terminal domain"/>
    <property type="match status" value="1"/>
</dbReference>
<evidence type="ECO:0000256" key="3">
    <source>
        <dbReference type="ARBA" id="ARBA00023134"/>
    </source>
</evidence>
<dbReference type="Gene3D" id="2.40.30.10">
    <property type="entry name" value="Translation factors"/>
    <property type="match status" value="2"/>
</dbReference>
<dbReference type="OrthoDB" id="342024at2759"/>
<feature type="transmembrane region" description="Helical" evidence="5">
    <location>
        <begin position="92"/>
        <end position="110"/>
    </location>
</feature>
<evidence type="ECO:0000256" key="2">
    <source>
        <dbReference type="ARBA" id="ARBA00022741"/>
    </source>
</evidence>
<reference evidence="7 8" key="1">
    <citation type="journal article" date="2015" name="Sci. Rep.">
        <title>Genome of the facultative scuticociliatosis pathogen Pseudocohnilembus persalinus provides insight into its virulence through horizontal gene transfer.</title>
        <authorList>
            <person name="Xiong J."/>
            <person name="Wang G."/>
            <person name="Cheng J."/>
            <person name="Tian M."/>
            <person name="Pan X."/>
            <person name="Warren A."/>
            <person name="Jiang C."/>
            <person name="Yuan D."/>
            <person name="Miao W."/>
        </authorList>
    </citation>
    <scope>NUCLEOTIDE SEQUENCE [LARGE SCALE GENOMIC DNA]</scope>
    <source>
        <strain evidence="7">36N120E</strain>
    </source>
</reference>
<comment type="caution">
    <text evidence="7">The sequence shown here is derived from an EMBL/GenBank/DDBJ whole genome shotgun (WGS) entry which is preliminary data.</text>
</comment>
<keyword evidence="5" id="KW-0472">Membrane</keyword>
<dbReference type="InterPro" id="IPR054696">
    <property type="entry name" value="GTP-eEF1A_C"/>
</dbReference>
<gene>
    <name evidence="7" type="ORF">PPERSA_04237</name>
</gene>
<dbReference type="SUPFAM" id="SSF50447">
    <property type="entry name" value="Translation proteins"/>
    <property type="match status" value="1"/>
</dbReference>
<evidence type="ECO:0000256" key="1">
    <source>
        <dbReference type="ARBA" id="ARBA00007249"/>
    </source>
</evidence>
<keyword evidence="3" id="KW-0342">GTP-binding</keyword>
<dbReference type="Pfam" id="PF22594">
    <property type="entry name" value="GTP-eEF1A_C"/>
    <property type="match status" value="1"/>
</dbReference>
<dbReference type="PRINTS" id="PR00315">
    <property type="entry name" value="ELONGATNFCT"/>
</dbReference>
<feature type="compositionally biased region" description="Basic and acidic residues" evidence="4">
    <location>
        <begin position="534"/>
        <end position="548"/>
    </location>
</feature>
<dbReference type="InterPro" id="IPR009000">
    <property type="entry name" value="Transl_B-barrel_sf"/>
</dbReference>
<dbReference type="GO" id="GO:0003924">
    <property type="term" value="F:GTPase activity"/>
    <property type="evidence" value="ECO:0007669"/>
    <property type="project" value="InterPro"/>
</dbReference>
<dbReference type="CDD" id="cd03704">
    <property type="entry name" value="eRF3_C_III"/>
    <property type="match status" value="1"/>
</dbReference>
<feature type="domain" description="Tr-type G" evidence="6">
    <location>
        <begin position="612"/>
        <end position="837"/>
    </location>
</feature>
<evidence type="ECO:0000259" key="6">
    <source>
        <dbReference type="PROSITE" id="PS51722"/>
    </source>
</evidence>
<dbReference type="Gene3D" id="3.40.50.300">
    <property type="entry name" value="P-loop containing nucleotide triphosphate hydrolases"/>
    <property type="match status" value="1"/>
</dbReference>
<evidence type="ECO:0000256" key="5">
    <source>
        <dbReference type="SAM" id="Phobius"/>
    </source>
</evidence>
<dbReference type="InterPro" id="IPR009001">
    <property type="entry name" value="Transl_elong_EF1A/Init_IF2_C"/>
</dbReference>
<comment type="similarity">
    <text evidence="1">Belongs to the TRAFAC class translation factor GTPase superfamily. Classic translation factor GTPase family. EF-Tu/EF-1A subfamily.</text>
</comment>
<dbReference type="InterPro" id="IPR050100">
    <property type="entry name" value="TRAFAC_GTPase_members"/>
</dbReference>
<dbReference type="InterPro" id="IPR000795">
    <property type="entry name" value="T_Tr_GTP-bd_dom"/>
</dbReference>
<dbReference type="Proteomes" id="UP000054937">
    <property type="component" value="Unassembled WGS sequence"/>
</dbReference>
<keyword evidence="2" id="KW-0547">Nucleotide-binding</keyword>
<dbReference type="SUPFAM" id="SSF81324">
    <property type="entry name" value="Voltage-gated potassium channels"/>
    <property type="match status" value="1"/>
</dbReference>
<feature type="transmembrane region" description="Helical" evidence="5">
    <location>
        <begin position="53"/>
        <end position="71"/>
    </location>
</feature>
<dbReference type="InParanoid" id="A0A0V0QNQ4"/>
<dbReference type="GO" id="GO:0005525">
    <property type="term" value="F:GTP binding"/>
    <property type="evidence" value="ECO:0007669"/>
    <property type="project" value="UniProtKB-KW"/>
</dbReference>
<dbReference type="PROSITE" id="PS51722">
    <property type="entry name" value="G_TR_2"/>
    <property type="match status" value="1"/>
</dbReference>
<keyword evidence="5" id="KW-1133">Transmembrane helix</keyword>
<name>A0A0V0QNQ4_PSEPJ</name>
<feature type="transmembrane region" description="Helical" evidence="5">
    <location>
        <begin position="192"/>
        <end position="210"/>
    </location>
</feature>
<dbReference type="InterPro" id="IPR027417">
    <property type="entry name" value="P-loop_NTPase"/>
</dbReference>
<feature type="transmembrane region" description="Helical" evidence="5">
    <location>
        <begin position="139"/>
        <end position="162"/>
    </location>
</feature>
<evidence type="ECO:0000256" key="4">
    <source>
        <dbReference type="SAM" id="MobiDB-lite"/>
    </source>
</evidence>
<dbReference type="AlphaFoldDB" id="A0A0V0QNQ4"/>
<dbReference type="InterPro" id="IPR013099">
    <property type="entry name" value="K_chnl_dom"/>
</dbReference>
<dbReference type="Pfam" id="PF07885">
    <property type="entry name" value="Ion_trans_2"/>
    <property type="match status" value="1"/>
</dbReference>
<feature type="compositionally biased region" description="Low complexity" evidence="4">
    <location>
        <begin position="507"/>
        <end position="531"/>
    </location>
</feature>
<dbReference type="SUPFAM" id="SSF52540">
    <property type="entry name" value="P-loop containing nucleoside triphosphate hydrolases"/>
    <property type="match status" value="1"/>
</dbReference>
<dbReference type="EMBL" id="LDAU01000126">
    <property type="protein sequence ID" value="KRX03729.1"/>
    <property type="molecule type" value="Genomic_DNA"/>
</dbReference>
<feature type="region of interest" description="Disordered" evidence="4">
    <location>
        <begin position="507"/>
        <end position="576"/>
    </location>
</feature>
<proteinExistence type="inferred from homology"/>
<dbReference type="PANTHER" id="PTHR23115">
    <property type="entry name" value="TRANSLATION FACTOR"/>
    <property type="match status" value="1"/>
</dbReference>
<keyword evidence="5" id="KW-0812">Transmembrane</keyword>
<evidence type="ECO:0000313" key="8">
    <source>
        <dbReference type="Proteomes" id="UP000054937"/>
    </source>
</evidence>
<feature type="transmembrane region" description="Helical" evidence="5">
    <location>
        <begin position="230"/>
        <end position="252"/>
    </location>
</feature>
<dbReference type="Gene3D" id="1.10.287.70">
    <property type="match status" value="1"/>
</dbReference>
<protein>
    <submittedName>
        <fullName evidence="7">Translation protein, beta-barrel domain</fullName>
    </submittedName>
</protein>
<sequence length="1057" mass="121770">MEAQFQTILLKRITAQYMVLQISCVFFSFWSIIFSVIEYDQRVKNLTSGKGDYLLYMTSITTGIIIILTIISYNVNLKLKIQQKIYSERDGLISTGMWAQLSIELILLALHPNLVTKDSEITLEDKQTYQDVIYQANDFLGLIMLIRVYFLIRVLLLSTSYAQTRSFRICKMYGADCGYFYAAKCLMAQKPLNAVVVIFILSLLIFGHGLRVTEQPMYLQHDDYSQNFGIYWNCFWNIIITMTTVGYGDYFATTLPGRLVIFFTSILGVFIVSMMVVALTNTLESMHDVSNISEEIARHFDYLKEELKTISDNQLLLKDYLLKLKASTETDTNDFNDQNNFLEQFKNDEKKNTNTFYYPTLGEENTQKVEQQSQGWGDVEIPTQKKNKKKLKLPTSNAVQDISFAPTQQTQFDFSAPSTDFNFMAQQQQPFSMDFSQPQVDFNQMLGLPSANQEPYYTYPEAFEQLGPLVIKDQWGNYFELEENQYLENGQIFEKYEEPQYEQQDYNNYNQNQNNKNKFNQNNKNQGQKQQTSLKKDTKKETKKKEVKPPQPIKPRVFKRELKAQQQTEEQKQQELMGVVKKQERFPISKLQEKEKQLLQQLDKYHRVNVEKEQINLVFIGHVDAGKSTLSGRVLVDTKEIDEKTLSQFETEAKAQNREGWFFAYAMDISEDERAKGKTVETGKAFFELNNRRFTLLDAPGHKNYVPNMIAGACQSDMACLIISSKPGEFESGFEKGGQTTEHVQLIKALGVSKLCCVVSKMDTNEWSEDRFKQIEGIMKPWLANTAGFNDVTFIPIDALGGQNISGTVDPGVCKWYNGPYLFDYLNKAEIPKRDPEGPVKIPVLDVQKEDGKVFIYGKIESGNIFEDIWVTTMPNRKTFQIQEIYDAKDRRIYYAAAGENIKFKVKGIEADDVKRGYIVCSTDDLCGVAQELQAEIQILDMPSQKSIMSNGYKCILHMHTTVQEVQIDEVMAIYDKTHGKFVKSTFLKSGDKGIVKISSSKYLCLEKYSDVPFLGRFTIRDENSTIGYGTIRKYKPAFEFQRILLKNKEQEKKKNE</sequence>
<keyword evidence="8" id="KW-1185">Reference proteome</keyword>
<accession>A0A0V0QNQ4</accession>
<evidence type="ECO:0000313" key="7">
    <source>
        <dbReference type="EMBL" id="KRX03729.1"/>
    </source>
</evidence>
<dbReference type="Pfam" id="PF00009">
    <property type="entry name" value="GTP_EFTU"/>
    <property type="match status" value="1"/>
</dbReference>